<dbReference type="EMBL" id="JWZT01001317">
    <property type="protein sequence ID" value="KII72229.1"/>
    <property type="molecule type" value="Genomic_DNA"/>
</dbReference>
<feature type="domain" description="Myb-like" evidence="2">
    <location>
        <begin position="159"/>
        <end position="214"/>
    </location>
</feature>
<dbReference type="Gene3D" id="1.10.10.60">
    <property type="entry name" value="Homeodomain-like"/>
    <property type="match status" value="1"/>
</dbReference>
<dbReference type="CDD" id="cd00167">
    <property type="entry name" value="SANT"/>
    <property type="match status" value="1"/>
</dbReference>
<dbReference type="AlphaFoldDB" id="A0A0C2J328"/>
<feature type="region of interest" description="Disordered" evidence="1">
    <location>
        <begin position="70"/>
        <end position="90"/>
    </location>
</feature>
<comment type="caution">
    <text evidence="3">The sequence shown here is derived from an EMBL/GenBank/DDBJ whole genome shotgun (WGS) entry which is preliminary data.</text>
</comment>
<dbReference type="SUPFAM" id="SSF46689">
    <property type="entry name" value="Homeodomain-like"/>
    <property type="match status" value="1"/>
</dbReference>
<evidence type="ECO:0000313" key="4">
    <source>
        <dbReference type="Proteomes" id="UP000031668"/>
    </source>
</evidence>
<evidence type="ECO:0000256" key="1">
    <source>
        <dbReference type="SAM" id="MobiDB-lite"/>
    </source>
</evidence>
<proteinExistence type="predicted"/>
<dbReference type="PROSITE" id="PS50090">
    <property type="entry name" value="MYB_LIKE"/>
    <property type="match status" value="1"/>
</dbReference>
<dbReference type="OrthoDB" id="39591at2759"/>
<dbReference type="InterPro" id="IPR009057">
    <property type="entry name" value="Homeodomain-like_sf"/>
</dbReference>
<protein>
    <recommendedName>
        <fullName evidence="2">Myb-like domain-containing protein</fullName>
    </recommendedName>
</protein>
<dbReference type="Proteomes" id="UP000031668">
    <property type="component" value="Unassembled WGS sequence"/>
</dbReference>
<sequence length="312" mass="37244">MCKKYQLTSDDIDEILINFKEYVIEFKVDDIRDFLALRKSTNKETIKDTNLKRKLNYVYRKLMKAIRKSQTKVDTSESSNARTRPSKWSSDELQQLRKNIDKICQIYEISDWSKFVLDTSPHMKKFKASVKIYCQLGIEYVVCSGESSWQIITSKGTVGKWEKSECKRLRKAIRKIMNVPRKTIVYKNIPWVRVSEFVKTRSPQDCYMHWYKRLSKIYHLLSLNKKAERLLNVAHRQVGELKSDIGYYNGPSMYFPWDWPSKNYDGNYRQKYIALHTLLMWKQNFKSKNGFEYGNESNLYIQMIMFDQACEH</sequence>
<reference evidence="3 4" key="1">
    <citation type="journal article" date="2014" name="Genome Biol. Evol.">
        <title>The genome of the myxosporean Thelohanellus kitauei shows adaptations to nutrient acquisition within its fish host.</title>
        <authorList>
            <person name="Yang Y."/>
            <person name="Xiong J."/>
            <person name="Zhou Z."/>
            <person name="Huo F."/>
            <person name="Miao W."/>
            <person name="Ran C."/>
            <person name="Liu Y."/>
            <person name="Zhang J."/>
            <person name="Feng J."/>
            <person name="Wang M."/>
            <person name="Wang M."/>
            <person name="Wang L."/>
            <person name="Yao B."/>
        </authorList>
    </citation>
    <scope>NUCLEOTIDE SEQUENCE [LARGE SCALE GENOMIC DNA]</scope>
    <source>
        <strain evidence="3">Wuqing</strain>
    </source>
</reference>
<accession>A0A0C2J328</accession>
<feature type="compositionally biased region" description="Polar residues" evidence="1">
    <location>
        <begin position="72"/>
        <end position="90"/>
    </location>
</feature>
<gene>
    <name evidence="3" type="ORF">RF11_08649</name>
</gene>
<organism evidence="3 4">
    <name type="scientific">Thelohanellus kitauei</name>
    <name type="common">Myxosporean</name>
    <dbReference type="NCBI Taxonomy" id="669202"/>
    <lineage>
        <taxon>Eukaryota</taxon>
        <taxon>Metazoa</taxon>
        <taxon>Cnidaria</taxon>
        <taxon>Myxozoa</taxon>
        <taxon>Myxosporea</taxon>
        <taxon>Bivalvulida</taxon>
        <taxon>Platysporina</taxon>
        <taxon>Myxobolidae</taxon>
        <taxon>Thelohanellus</taxon>
    </lineage>
</organism>
<dbReference type="SMART" id="SM00717">
    <property type="entry name" value="SANT"/>
    <property type="match status" value="1"/>
</dbReference>
<evidence type="ECO:0000259" key="2">
    <source>
        <dbReference type="PROSITE" id="PS50090"/>
    </source>
</evidence>
<dbReference type="InterPro" id="IPR001005">
    <property type="entry name" value="SANT/Myb"/>
</dbReference>
<name>A0A0C2J328_THEKT</name>
<keyword evidence="4" id="KW-1185">Reference proteome</keyword>
<evidence type="ECO:0000313" key="3">
    <source>
        <dbReference type="EMBL" id="KII72229.1"/>
    </source>
</evidence>